<dbReference type="GO" id="GO:0005886">
    <property type="term" value="C:plasma membrane"/>
    <property type="evidence" value="ECO:0007669"/>
    <property type="project" value="UniProtKB-SubCell"/>
</dbReference>
<accession>A0AAE1LFR2</accession>
<evidence type="ECO:0000256" key="7">
    <source>
        <dbReference type="ARBA" id="ARBA00023170"/>
    </source>
</evidence>
<dbReference type="PANTHER" id="PTHR21421:SF29">
    <property type="entry name" value="GUSTATORY RECEPTOR 5A FOR TREHALOSE-RELATED"/>
    <property type="match status" value="1"/>
</dbReference>
<keyword evidence="7 9" id="KW-0675">Receptor</keyword>
<keyword evidence="3" id="KW-1003">Cell membrane</keyword>
<organism evidence="9 10">
    <name type="scientific">Frankliniella fusca</name>
    <dbReference type="NCBI Taxonomy" id="407009"/>
    <lineage>
        <taxon>Eukaryota</taxon>
        <taxon>Metazoa</taxon>
        <taxon>Ecdysozoa</taxon>
        <taxon>Arthropoda</taxon>
        <taxon>Hexapoda</taxon>
        <taxon>Insecta</taxon>
        <taxon>Pterygota</taxon>
        <taxon>Neoptera</taxon>
        <taxon>Paraneoptera</taxon>
        <taxon>Thysanoptera</taxon>
        <taxon>Terebrantia</taxon>
        <taxon>Thripoidea</taxon>
        <taxon>Thripidae</taxon>
        <taxon>Frankliniella</taxon>
    </lineage>
</organism>
<proteinExistence type="inferred from homology"/>
<gene>
    <name evidence="9" type="ORF">KUF71_006251</name>
</gene>
<comment type="similarity">
    <text evidence="2">Belongs to the insect chemoreceptor superfamily. Gustatory receptor (GR) family. Gr5a subfamily.</text>
</comment>
<dbReference type="Proteomes" id="UP001219518">
    <property type="component" value="Unassembled WGS sequence"/>
</dbReference>
<dbReference type="Pfam" id="PF06151">
    <property type="entry name" value="Trehalose_recp"/>
    <property type="match status" value="1"/>
</dbReference>
<comment type="subcellular location">
    <subcellularLocation>
        <location evidence="1">Cell membrane</location>
        <topology evidence="1">Multi-pass membrane protein</topology>
    </subcellularLocation>
</comment>
<keyword evidence="4 8" id="KW-0812">Transmembrane</keyword>
<dbReference type="PANTHER" id="PTHR21421">
    <property type="entry name" value="GUSTATORY RECEPTOR"/>
    <property type="match status" value="1"/>
</dbReference>
<feature type="transmembrane region" description="Helical" evidence="8">
    <location>
        <begin position="83"/>
        <end position="106"/>
    </location>
</feature>
<keyword evidence="5 8" id="KW-1133">Transmembrane helix</keyword>
<sequence>TFTVIGFATWRATLLLLLQFINVFVWNFMDLFVALLAMGLSARFRQVNNELSGTQSGALSAEYWKTTRKLYNALADLVRQIDVVIGPLILVSYVTDLYFICLQLVSIVNPTGVSVYHKAFFCFSMGYLILRMTFMTYTVANIHEESKRPREVLFSLPTTHYSVEAQRFLTQVLTDNVSFTGCQFFSISRSFLLKVAGTITTYAVVLVQFNGKEANPDAAQSNGTILCTCQDISRDYIC</sequence>
<keyword evidence="6 8" id="KW-0472">Membrane</keyword>
<protein>
    <submittedName>
        <fullName evidence="9">Gustatory receptor for sugar taste 64f</fullName>
    </submittedName>
</protein>
<reference evidence="9" key="1">
    <citation type="submission" date="2021-07" db="EMBL/GenBank/DDBJ databases">
        <authorList>
            <person name="Catto M.A."/>
            <person name="Jacobson A."/>
            <person name="Kennedy G."/>
            <person name="Labadie P."/>
            <person name="Hunt B.G."/>
            <person name="Srinivasan R."/>
        </authorList>
    </citation>
    <scope>NUCLEOTIDE SEQUENCE</scope>
    <source>
        <strain evidence="9">PL_HMW_Pooled</strain>
        <tissue evidence="9">Head</tissue>
    </source>
</reference>
<name>A0AAE1LFR2_9NEOP</name>
<keyword evidence="10" id="KW-1185">Reference proteome</keyword>
<dbReference type="InterPro" id="IPR009318">
    <property type="entry name" value="Gustatory_rcpt"/>
</dbReference>
<evidence type="ECO:0000256" key="4">
    <source>
        <dbReference type="ARBA" id="ARBA00022692"/>
    </source>
</evidence>
<dbReference type="AlphaFoldDB" id="A0AAE1LFR2"/>
<evidence type="ECO:0000256" key="8">
    <source>
        <dbReference type="SAM" id="Phobius"/>
    </source>
</evidence>
<evidence type="ECO:0000313" key="9">
    <source>
        <dbReference type="EMBL" id="KAK3916477.1"/>
    </source>
</evidence>
<feature type="transmembrane region" description="Helical" evidence="8">
    <location>
        <begin position="12"/>
        <end position="37"/>
    </location>
</feature>
<reference evidence="9" key="2">
    <citation type="journal article" date="2023" name="BMC Genomics">
        <title>Pest status, molecular evolution, and epigenetic factors derived from the genome assembly of Frankliniella fusca, a thysanopteran phytovirus vector.</title>
        <authorList>
            <person name="Catto M.A."/>
            <person name="Labadie P.E."/>
            <person name="Jacobson A.L."/>
            <person name="Kennedy G.G."/>
            <person name="Srinivasan R."/>
            <person name="Hunt B.G."/>
        </authorList>
    </citation>
    <scope>NUCLEOTIDE SEQUENCE</scope>
    <source>
        <strain evidence="9">PL_HMW_Pooled</strain>
    </source>
</reference>
<evidence type="ECO:0000256" key="1">
    <source>
        <dbReference type="ARBA" id="ARBA00004651"/>
    </source>
</evidence>
<dbReference type="GO" id="GO:0033041">
    <property type="term" value="F:sweet taste receptor activity"/>
    <property type="evidence" value="ECO:0007669"/>
    <property type="project" value="TreeGrafter"/>
</dbReference>
<evidence type="ECO:0000256" key="5">
    <source>
        <dbReference type="ARBA" id="ARBA00022989"/>
    </source>
</evidence>
<evidence type="ECO:0000256" key="6">
    <source>
        <dbReference type="ARBA" id="ARBA00023136"/>
    </source>
</evidence>
<dbReference type="EMBL" id="JAHWGI010000532">
    <property type="protein sequence ID" value="KAK3916477.1"/>
    <property type="molecule type" value="Genomic_DNA"/>
</dbReference>
<feature type="transmembrane region" description="Helical" evidence="8">
    <location>
        <begin position="118"/>
        <end position="140"/>
    </location>
</feature>
<evidence type="ECO:0000256" key="3">
    <source>
        <dbReference type="ARBA" id="ARBA00022475"/>
    </source>
</evidence>
<feature type="non-terminal residue" evidence="9">
    <location>
        <position position="1"/>
    </location>
</feature>
<comment type="caution">
    <text evidence="9">The sequence shown here is derived from an EMBL/GenBank/DDBJ whole genome shotgun (WGS) entry which is preliminary data.</text>
</comment>
<evidence type="ECO:0000256" key="2">
    <source>
        <dbReference type="ARBA" id="ARBA00005327"/>
    </source>
</evidence>
<evidence type="ECO:0000313" key="10">
    <source>
        <dbReference type="Proteomes" id="UP001219518"/>
    </source>
</evidence>